<comment type="caution">
    <text evidence="1">The sequence shown here is derived from an EMBL/GenBank/DDBJ whole genome shotgun (WGS) entry which is preliminary data.</text>
</comment>
<reference evidence="1 2" key="1">
    <citation type="journal article" date="2024" name="J Genomics">
        <title>Draft genome sequencing and assembly of Favolaschia claudopus CIRM-BRFM 2984 isolated from oak limbs.</title>
        <authorList>
            <person name="Navarro D."/>
            <person name="Drula E."/>
            <person name="Chaduli D."/>
            <person name="Cazenave R."/>
            <person name="Ahrendt S."/>
            <person name="Wang J."/>
            <person name="Lipzen A."/>
            <person name="Daum C."/>
            <person name="Barry K."/>
            <person name="Grigoriev I.V."/>
            <person name="Favel A."/>
            <person name="Rosso M.N."/>
            <person name="Martin F."/>
        </authorList>
    </citation>
    <scope>NUCLEOTIDE SEQUENCE [LARGE SCALE GENOMIC DNA]</scope>
    <source>
        <strain evidence="1 2">CIRM-BRFM 2984</strain>
    </source>
</reference>
<sequence length="146" mass="16181">MALTLFEGLSSGAKLLDALSGVLSALENIVKVGDELAKINPYVNAAWKVLTSVYKIVQNQREADEKVVNLVEAMAKLYSFAKEVDFVVKNSEAVEETVLRITMQTMECALCSSANTWSMDLWGESLKLPSWVRDKGLTNWLPSYSD</sequence>
<keyword evidence="2" id="KW-1185">Reference proteome</keyword>
<proteinExistence type="predicted"/>
<evidence type="ECO:0000313" key="1">
    <source>
        <dbReference type="EMBL" id="KAK6966896.1"/>
    </source>
</evidence>
<name>A0AAV9Z0R6_9AGAR</name>
<dbReference type="EMBL" id="JAWWNJ010000252">
    <property type="protein sequence ID" value="KAK6966896.1"/>
    <property type="molecule type" value="Genomic_DNA"/>
</dbReference>
<organism evidence="1 2">
    <name type="scientific">Favolaschia claudopus</name>
    <dbReference type="NCBI Taxonomy" id="2862362"/>
    <lineage>
        <taxon>Eukaryota</taxon>
        <taxon>Fungi</taxon>
        <taxon>Dikarya</taxon>
        <taxon>Basidiomycota</taxon>
        <taxon>Agaricomycotina</taxon>
        <taxon>Agaricomycetes</taxon>
        <taxon>Agaricomycetidae</taxon>
        <taxon>Agaricales</taxon>
        <taxon>Marasmiineae</taxon>
        <taxon>Mycenaceae</taxon>
        <taxon>Favolaschia</taxon>
    </lineage>
</organism>
<gene>
    <name evidence="1" type="ORF">R3P38DRAFT_2815654</name>
</gene>
<dbReference type="Proteomes" id="UP001362999">
    <property type="component" value="Unassembled WGS sequence"/>
</dbReference>
<dbReference type="AlphaFoldDB" id="A0AAV9Z0R6"/>
<accession>A0AAV9Z0R6</accession>
<evidence type="ECO:0000313" key="2">
    <source>
        <dbReference type="Proteomes" id="UP001362999"/>
    </source>
</evidence>
<protein>
    <submittedName>
        <fullName evidence="1">Uncharacterized protein</fullName>
    </submittedName>
</protein>